<sequence>MLGDQFEGYGWDREFDALFISYVYCHSFSSRNVTRDQGRSKWNETGWGAVVLAEAIALIAASTVHRVCITV</sequence>
<accession>A0AAD9X7R1</accession>
<comment type="caution">
    <text evidence="1">The sequence shown here is derived from an EMBL/GenBank/DDBJ whole genome shotgun (WGS) entry which is preliminary data.</text>
</comment>
<evidence type="ECO:0000313" key="1">
    <source>
        <dbReference type="EMBL" id="KAK2654379.1"/>
    </source>
</evidence>
<proteinExistence type="predicted"/>
<dbReference type="AlphaFoldDB" id="A0AAD9X7R1"/>
<gene>
    <name evidence="1" type="ORF">Ddye_014235</name>
</gene>
<reference evidence="1" key="1">
    <citation type="journal article" date="2023" name="Plant J.">
        <title>Genome sequences and population genomics provide insights into the demographic history, inbreeding, and mutation load of two 'living fossil' tree species of Dipteronia.</title>
        <authorList>
            <person name="Feng Y."/>
            <person name="Comes H.P."/>
            <person name="Chen J."/>
            <person name="Zhu S."/>
            <person name="Lu R."/>
            <person name="Zhang X."/>
            <person name="Li P."/>
            <person name="Qiu J."/>
            <person name="Olsen K.M."/>
            <person name="Qiu Y."/>
        </authorList>
    </citation>
    <scope>NUCLEOTIDE SEQUENCE</scope>
    <source>
        <strain evidence="1">KIB01</strain>
    </source>
</reference>
<protein>
    <submittedName>
        <fullName evidence="1">Uncharacterized protein</fullName>
    </submittedName>
</protein>
<dbReference type="Proteomes" id="UP001280121">
    <property type="component" value="Unassembled WGS sequence"/>
</dbReference>
<keyword evidence="2" id="KW-1185">Reference proteome</keyword>
<evidence type="ECO:0000313" key="2">
    <source>
        <dbReference type="Proteomes" id="UP001280121"/>
    </source>
</evidence>
<organism evidence="1 2">
    <name type="scientific">Dipteronia dyeriana</name>
    <dbReference type="NCBI Taxonomy" id="168575"/>
    <lineage>
        <taxon>Eukaryota</taxon>
        <taxon>Viridiplantae</taxon>
        <taxon>Streptophyta</taxon>
        <taxon>Embryophyta</taxon>
        <taxon>Tracheophyta</taxon>
        <taxon>Spermatophyta</taxon>
        <taxon>Magnoliopsida</taxon>
        <taxon>eudicotyledons</taxon>
        <taxon>Gunneridae</taxon>
        <taxon>Pentapetalae</taxon>
        <taxon>rosids</taxon>
        <taxon>malvids</taxon>
        <taxon>Sapindales</taxon>
        <taxon>Sapindaceae</taxon>
        <taxon>Hippocastanoideae</taxon>
        <taxon>Acereae</taxon>
        <taxon>Dipteronia</taxon>
    </lineage>
</organism>
<name>A0AAD9X7R1_9ROSI</name>
<dbReference type="EMBL" id="JANJYI010000004">
    <property type="protein sequence ID" value="KAK2654379.1"/>
    <property type="molecule type" value="Genomic_DNA"/>
</dbReference>